<keyword evidence="2" id="KW-1185">Reference proteome</keyword>
<reference evidence="2" key="1">
    <citation type="journal article" date="2019" name="Int. J. Syst. Evol. Microbiol.">
        <title>The Global Catalogue of Microorganisms (GCM) 10K type strain sequencing project: providing services to taxonomists for standard genome sequencing and annotation.</title>
        <authorList>
            <consortium name="The Broad Institute Genomics Platform"/>
            <consortium name="The Broad Institute Genome Sequencing Center for Infectious Disease"/>
            <person name="Wu L."/>
            <person name="Ma J."/>
        </authorList>
    </citation>
    <scope>NUCLEOTIDE SEQUENCE [LARGE SCALE GENOMIC DNA]</scope>
    <source>
        <strain evidence="2">KCTC 52141</strain>
    </source>
</reference>
<protein>
    <submittedName>
        <fullName evidence="1">DUF3622 domain-containing protein</fullName>
    </submittedName>
</protein>
<proteinExistence type="predicted"/>
<dbReference type="Pfam" id="PF12286">
    <property type="entry name" value="DUF3622"/>
    <property type="match status" value="1"/>
</dbReference>
<dbReference type="Proteomes" id="UP001595548">
    <property type="component" value="Unassembled WGS sequence"/>
</dbReference>
<comment type="caution">
    <text evidence="1">The sequence shown here is derived from an EMBL/GenBank/DDBJ whole genome shotgun (WGS) entry which is preliminary data.</text>
</comment>
<dbReference type="EMBL" id="JBHRTL010000003">
    <property type="protein sequence ID" value="MFC3153913.1"/>
    <property type="molecule type" value="Genomic_DNA"/>
</dbReference>
<gene>
    <name evidence="1" type="ORF">ACFOEB_01780</name>
</gene>
<name>A0ABV7HMH1_9GAMM</name>
<sequence length="69" mass="7772">MATGKKFDYQITEVDGTWRAELTRRASARKTVISKAQEGFNTEAEAVTWAETELKALLANVRARQEAKK</sequence>
<accession>A0ABV7HMH1</accession>
<dbReference type="InterPro" id="IPR022069">
    <property type="entry name" value="DUF3622"/>
</dbReference>
<evidence type="ECO:0000313" key="1">
    <source>
        <dbReference type="EMBL" id="MFC3153913.1"/>
    </source>
</evidence>
<evidence type="ECO:0000313" key="2">
    <source>
        <dbReference type="Proteomes" id="UP001595548"/>
    </source>
</evidence>
<organism evidence="1 2">
    <name type="scientific">Gilvimarinus japonicus</name>
    <dbReference type="NCBI Taxonomy" id="1796469"/>
    <lineage>
        <taxon>Bacteria</taxon>
        <taxon>Pseudomonadati</taxon>
        <taxon>Pseudomonadota</taxon>
        <taxon>Gammaproteobacteria</taxon>
        <taxon>Cellvibrionales</taxon>
        <taxon>Cellvibrionaceae</taxon>
        <taxon>Gilvimarinus</taxon>
    </lineage>
</organism>
<dbReference type="RefSeq" id="WP_382413957.1">
    <property type="nucleotide sequence ID" value="NZ_AP031500.1"/>
</dbReference>